<dbReference type="Pfam" id="PF11807">
    <property type="entry name" value="UstYa"/>
    <property type="match status" value="1"/>
</dbReference>
<comment type="subcellular location">
    <subcellularLocation>
        <location evidence="1">Membrane</location>
        <topology evidence="1">Single-pass membrane protein</topology>
    </subcellularLocation>
</comment>
<sequence length="251" mass="28350">MESLKKRFAFIPTIVRFSRKAYVEVSNSDDPEHEGSLEGTEKATPASQLRQLTSRTYATIGGIGSTLIIIWVLAMVAFKTPRNEGGLTVFSLPKLEATKTKLFQPDYKFWNLSSSHSASAWDVLGRHGDVYIPSSQLDQFGLPRGLETKVDGYDSFPLSVFHQLHCLKSIRKHYAALQSDTPLVDSVDNHVDHCFDYLRQAIMCSADMTLEKARVEPDGHRRRVDGWGTTHQCRNWGKVLEIVAERRPTRV</sequence>
<dbReference type="GO" id="GO:0043386">
    <property type="term" value="P:mycotoxin biosynthetic process"/>
    <property type="evidence" value="ECO:0007669"/>
    <property type="project" value="InterPro"/>
</dbReference>
<evidence type="ECO:0000256" key="2">
    <source>
        <dbReference type="ARBA" id="ARBA00004685"/>
    </source>
</evidence>
<accession>A0AAJ0B4G3</accession>
<dbReference type="GO" id="GO:0016491">
    <property type="term" value="F:oxidoreductase activity"/>
    <property type="evidence" value="ECO:0007669"/>
    <property type="project" value="UniProtKB-KW"/>
</dbReference>
<name>A0AAJ0B4G3_9PEZI</name>
<evidence type="ECO:0000256" key="3">
    <source>
        <dbReference type="ARBA" id="ARBA00022692"/>
    </source>
</evidence>
<feature type="region of interest" description="Disordered" evidence="10">
    <location>
        <begin position="27"/>
        <end position="47"/>
    </location>
</feature>
<keyword evidence="7 11" id="KW-0472">Membrane</keyword>
<evidence type="ECO:0008006" key="14">
    <source>
        <dbReference type="Google" id="ProtNLM"/>
    </source>
</evidence>
<evidence type="ECO:0000256" key="9">
    <source>
        <dbReference type="ARBA" id="ARBA00035112"/>
    </source>
</evidence>
<dbReference type="EMBL" id="MU839843">
    <property type="protein sequence ID" value="KAK1751045.1"/>
    <property type="molecule type" value="Genomic_DNA"/>
</dbReference>
<evidence type="ECO:0000256" key="5">
    <source>
        <dbReference type="ARBA" id="ARBA00023002"/>
    </source>
</evidence>
<protein>
    <recommendedName>
        <fullName evidence="14">Oxidase ustYa</fullName>
    </recommendedName>
</protein>
<keyword evidence="3 11" id="KW-0812">Transmembrane</keyword>
<evidence type="ECO:0000256" key="4">
    <source>
        <dbReference type="ARBA" id="ARBA00022989"/>
    </source>
</evidence>
<organism evidence="12 13">
    <name type="scientific">Echria macrotheca</name>
    <dbReference type="NCBI Taxonomy" id="438768"/>
    <lineage>
        <taxon>Eukaryota</taxon>
        <taxon>Fungi</taxon>
        <taxon>Dikarya</taxon>
        <taxon>Ascomycota</taxon>
        <taxon>Pezizomycotina</taxon>
        <taxon>Sordariomycetes</taxon>
        <taxon>Sordariomycetidae</taxon>
        <taxon>Sordariales</taxon>
        <taxon>Schizotheciaceae</taxon>
        <taxon>Echria</taxon>
    </lineage>
</organism>
<dbReference type="Proteomes" id="UP001239445">
    <property type="component" value="Unassembled WGS sequence"/>
</dbReference>
<gene>
    <name evidence="12" type="ORF">QBC47DRAFT_434797</name>
</gene>
<comment type="pathway">
    <text evidence="2">Mycotoxin biosynthesis.</text>
</comment>
<dbReference type="AlphaFoldDB" id="A0AAJ0B4G3"/>
<evidence type="ECO:0000256" key="7">
    <source>
        <dbReference type="ARBA" id="ARBA00023136"/>
    </source>
</evidence>
<evidence type="ECO:0000313" key="12">
    <source>
        <dbReference type="EMBL" id="KAK1751045.1"/>
    </source>
</evidence>
<evidence type="ECO:0000256" key="6">
    <source>
        <dbReference type="ARBA" id="ARBA00023026"/>
    </source>
</evidence>
<proteinExistence type="inferred from homology"/>
<evidence type="ECO:0000256" key="8">
    <source>
        <dbReference type="ARBA" id="ARBA00023180"/>
    </source>
</evidence>
<reference evidence="12" key="1">
    <citation type="submission" date="2023-06" db="EMBL/GenBank/DDBJ databases">
        <title>Genome-scale phylogeny and comparative genomics of the fungal order Sordariales.</title>
        <authorList>
            <consortium name="Lawrence Berkeley National Laboratory"/>
            <person name="Hensen N."/>
            <person name="Bonometti L."/>
            <person name="Westerberg I."/>
            <person name="Brannstrom I.O."/>
            <person name="Guillou S."/>
            <person name="Cros-Aarteil S."/>
            <person name="Calhoun S."/>
            <person name="Haridas S."/>
            <person name="Kuo A."/>
            <person name="Mondo S."/>
            <person name="Pangilinan J."/>
            <person name="Riley R."/>
            <person name="Labutti K."/>
            <person name="Andreopoulos B."/>
            <person name="Lipzen A."/>
            <person name="Chen C."/>
            <person name="Yanf M."/>
            <person name="Daum C."/>
            <person name="Ng V."/>
            <person name="Clum A."/>
            <person name="Steindorff A."/>
            <person name="Ohm R."/>
            <person name="Martin F."/>
            <person name="Silar P."/>
            <person name="Natvig D."/>
            <person name="Lalanne C."/>
            <person name="Gautier V."/>
            <person name="Ament-Velasquez S.L."/>
            <person name="Kruys A."/>
            <person name="Hutchinson M.I."/>
            <person name="Powell A.J."/>
            <person name="Barry K."/>
            <person name="Miller A.N."/>
            <person name="Grigoriev I.V."/>
            <person name="Debuchy R."/>
            <person name="Gladieux P."/>
            <person name="Thoren M.H."/>
            <person name="Johannesson H."/>
        </authorList>
    </citation>
    <scope>NUCLEOTIDE SEQUENCE</scope>
    <source>
        <strain evidence="12">PSN4</strain>
    </source>
</reference>
<keyword evidence="6" id="KW-0843">Virulence</keyword>
<evidence type="ECO:0000313" key="13">
    <source>
        <dbReference type="Proteomes" id="UP001239445"/>
    </source>
</evidence>
<keyword evidence="5" id="KW-0560">Oxidoreductase</keyword>
<comment type="caution">
    <text evidence="12">The sequence shown here is derived from an EMBL/GenBank/DDBJ whole genome shotgun (WGS) entry which is preliminary data.</text>
</comment>
<dbReference type="PANTHER" id="PTHR33365">
    <property type="entry name" value="YALI0B05434P"/>
    <property type="match status" value="1"/>
</dbReference>
<dbReference type="PANTHER" id="PTHR33365:SF11">
    <property type="entry name" value="TAT PATHWAY SIGNAL SEQUENCE"/>
    <property type="match status" value="1"/>
</dbReference>
<evidence type="ECO:0000256" key="1">
    <source>
        <dbReference type="ARBA" id="ARBA00004167"/>
    </source>
</evidence>
<feature type="transmembrane region" description="Helical" evidence="11">
    <location>
        <begin position="57"/>
        <end position="78"/>
    </location>
</feature>
<comment type="similarity">
    <text evidence="9">Belongs to the ustYa family.</text>
</comment>
<keyword evidence="8" id="KW-0325">Glycoprotein</keyword>
<dbReference type="GO" id="GO:0016020">
    <property type="term" value="C:membrane"/>
    <property type="evidence" value="ECO:0007669"/>
    <property type="project" value="UniProtKB-SubCell"/>
</dbReference>
<keyword evidence="13" id="KW-1185">Reference proteome</keyword>
<keyword evidence="4 11" id="KW-1133">Transmembrane helix</keyword>
<evidence type="ECO:0000256" key="10">
    <source>
        <dbReference type="SAM" id="MobiDB-lite"/>
    </source>
</evidence>
<evidence type="ECO:0000256" key="11">
    <source>
        <dbReference type="SAM" id="Phobius"/>
    </source>
</evidence>
<dbReference type="InterPro" id="IPR021765">
    <property type="entry name" value="UstYa-like"/>
</dbReference>